<evidence type="ECO:0000313" key="3">
    <source>
        <dbReference type="Proteomes" id="UP001497744"/>
    </source>
</evidence>
<feature type="compositionally biased region" description="Basic and acidic residues" evidence="1">
    <location>
        <begin position="60"/>
        <end position="71"/>
    </location>
</feature>
<dbReference type="AlphaFoldDB" id="A0AAV4M287"/>
<sequence>MNPFELLEKQCLRSHRVDLNQGNEPGEADAAADSVEETRTSDGGDGHCDEGEVIACFMYPEREPADYRSGEEESGTSDDGGARRSRSRSRERDELEQRYKNRDWEETDGTHLENSGEDEPGDGEQAAAGKTAKSRPYFYQMSAIDRMILRQEELLMRQSAKFLKEVKAQRDAE</sequence>
<comment type="caution">
    <text evidence="2">The sequence shown here is derived from an EMBL/GenBank/DDBJ whole genome shotgun (WGS) entry which is preliminary data.</text>
</comment>
<feature type="region of interest" description="Disordered" evidence="1">
    <location>
        <begin position="16"/>
        <end position="133"/>
    </location>
</feature>
<gene>
    <name evidence="2" type="ORF">BcabD6B2_57460</name>
</gene>
<dbReference type="Proteomes" id="UP001497744">
    <property type="component" value="Unassembled WGS sequence"/>
</dbReference>
<keyword evidence="3" id="KW-1185">Reference proteome</keyword>
<organism evidence="2 3">
    <name type="scientific">Babesia caballi</name>
    <dbReference type="NCBI Taxonomy" id="5871"/>
    <lineage>
        <taxon>Eukaryota</taxon>
        <taxon>Sar</taxon>
        <taxon>Alveolata</taxon>
        <taxon>Apicomplexa</taxon>
        <taxon>Aconoidasida</taxon>
        <taxon>Piroplasmida</taxon>
        <taxon>Babesiidae</taxon>
        <taxon>Babesia</taxon>
    </lineage>
</organism>
<protein>
    <submittedName>
        <fullName evidence="2">Na+/H+ antiporter</fullName>
    </submittedName>
</protein>
<dbReference type="EMBL" id="BPLF01000006">
    <property type="protein sequence ID" value="GIX66310.1"/>
    <property type="molecule type" value="Genomic_DNA"/>
</dbReference>
<dbReference type="GeneID" id="94197791"/>
<evidence type="ECO:0000256" key="1">
    <source>
        <dbReference type="SAM" id="MobiDB-lite"/>
    </source>
</evidence>
<feature type="compositionally biased region" description="Basic and acidic residues" evidence="1">
    <location>
        <begin position="88"/>
        <end position="111"/>
    </location>
</feature>
<feature type="compositionally biased region" description="Basic and acidic residues" evidence="1">
    <location>
        <begin position="36"/>
        <end position="50"/>
    </location>
</feature>
<dbReference type="RefSeq" id="XP_067718379.1">
    <property type="nucleotide sequence ID" value="XM_067862278.1"/>
</dbReference>
<evidence type="ECO:0000313" key="2">
    <source>
        <dbReference type="EMBL" id="GIX66310.1"/>
    </source>
</evidence>
<accession>A0AAV4M287</accession>
<reference evidence="2 3" key="1">
    <citation type="submission" date="2021-06" db="EMBL/GenBank/DDBJ databases">
        <title>Genome sequence of Babesia caballi.</title>
        <authorList>
            <person name="Yamagishi J."/>
            <person name="Kidaka T."/>
            <person name="Ochi A."/>
        </authorList>
    </citation>
    <scope>NUCLEOTIDE SEQUENCE [LARGE SCALE GENOMIC DNA]</scope>
    <source>
        <strain evidence="2">USDA-D6B2</strain>
    </source>
</reference>
<proteinExistence type="predicted"/>
<name>A0AAV4M287_BABCB</name>